<accession>A0A136KJA8</accession>
<dbReference type="EMBL" id="JYPD01000016">
    <property type="protein sequence ID" value="KXK09525.1"/>
    <property type="molecule type" value="Genomic_DNA"/>
</dbReference>
<comment type="caution">
    <text evidence="1">The sequence shown here is derived from an EMBL/GenBank/DDBJ whole genome shotgun (WGS) entry which is preliminary data.</text>
</comment>
<sequence length="289" mass="32097">MLILGLFQNGNKTDFAIVAYGCNLVSSGSIVSISETEIVEFVEQESGLKLTDLDRVVTSGLHPILIDKVEAEKVDERMALNHSIWVNYKSDKIATESPEYPYILCNDIHGTITFHLVESLDKANSFESSTNGSLSNLEKAFQDKYQQEFLSSAILGNQDYTPIQTANYDLSAESLLTEIQLKEDKVIDGASEEVKAELMNFAVFDLAANVLDSYCQAIVGKLLSFAQEFAVKSIGYDGKLIYNERFREIISNTSESMNMQLRLPPVASSDNMAFALAAYANFLFESKKL</sequence>
<reference evidence="1 2" key="1">
    <citation type="submission" date="2015-02" db="EMBL/GenBank/DDBJ databases">
        <title>Improved understanding of the partial-nitritation anammox process through 23 genomes representing the majority of the microbial community.</title>
        <authorList>
            <person name="Speth D.R."/>
            <person name="In T Zandt M."/>
            <person name="Guerrero Cruz S."/>
            <person name="Jetten M.S."/>
            <person name="Dutilh B.E."/>
        </authorList>
    </citation>
    <scope>NUCLEOTIDE SEQUENCE [LARGE SCALE GENOMIC DNA]</scope>
    <source>
        <strain evidence="1">OLB21</strain>
    </source>
</reference>
<protein>
    <submittedName>
        <fullName evidence="1">Uncharacterized protein</fullName>
    </submittedName>
</protein>
<evidence type="ECO:0000313" key="1">
    <source>
        <dbReference type="EMBL" id="KXK09525.1"/>
    </source>
</evidence>
<dbReference type="Proteomes" id="UP000070449">
    <property type="component" value="Unassembled WGS sequence"/>
</dbReference>
<dbReference type="STRING" id="1617427.UZ20_WS6002000471"/>
<organism evidence="1 2">
    <name type="scientific">candidate division WS6 bacterium OLB21</name>
    <dbReference type="NCBI Taxonomy" id="1617427"/>
    <lineage>
        <taxon>Bacteria</taxon>
        <taxon>Candidatus Dojkabacteria</taxon>
    </lineage>
</organism>
<dbReference type="AlphaFoldDB" id="A0A136KJA8"/>
<gene>
    <name evidence="1" type="ORF">UZ20_WS6002000471</name>
</gene>
<proteinExistence type="predicted"/>
<evidence type="ECO:0000313" key="2">
    <source>
        <dbReference type="Proteomes" id="UP000070449"/>
    </source>
</evidence>
<name>A0A136KJA8_9BACT</name>